<keyword evidence="3" id="KW-0732">Signal</keyword>
<sequence>MKKKVNFIILIIFILLLFSFIYWIMTKNKNIDSKKVIILFNWGEYINPDIIKEYNEKSKEFIVKQSFFSSNELAINKIKSGNQYDIAILSEYAIEQLKDNYLEKIQPQEQKFTHIFQKFQNKLDNQQIFEYTIPYFWGNLGFLYRKDKIDYQQHLSSNKWVDLLQNSRYKIALYNNAFEGVFVGLKAVGGDIGVNYEEDIQKSKEWLIQLKQKNNNLSFVTDQILDRMKISKKENYDIALVYSGDARYLVQQNSNLGYYQFDDEGTNIWFDGIVLPKGSQTKGAYDFIEFLLKEENRKKNNDFIGYDSPYDIQEQQVIKLNINEKDKIYKYSEKYKTQINDTWNEVYAYPDPKDKYLIILLLFIFILFIFYIYFFNI</sequence>
<dbReference type="InterPro" id="IPR001188">
    <property type="entry name" value="Sperm_putr-bd"/>
</dbReference>
<dbReference type="Gene3D" id="3.40.190.10">
    <property type="entry name" value="Periplasmic binding protein-like II"/>
    <property type="match status" value="2"/>
</dbReference>
<dbReference type="PANTHER" id="PTHR30222:SF17">
    <property type="entry name" value="SPERMIDINE_PUTRESCINE-BINDING PERIPLASMIC PROTEIN"/>
    <property type="match status" value="1"/>
</dbReference>
<keyword evidence="5" id="KW-0472">Membrane</keyword>
<feature type="transmembrane region" description="Helical" evidence="5">
    <location>
        <begin position="356"/>
        <end position="375"/>
    </location>
</feature>
<dbReference type="SUPFAM" id="SSF53850">
    <property type="entry name" value="Periplasmic binding protein-like II"/>
    <property type="match status" value="1"/>
</dbReference>
<gene>
    <name evidence="6" type="primary">potD</name>
    <name evidence="6" type="ORF">AshY1_02830</name>
</gene>
<accession>A0ABZ2U7Z5</accession>
<dbReference type="PANTHER" id="PTHR30222">
    <property type="entry name" value="SPERMIDINE/PUTRESCINE-BINDING PERIPLASMIC PROTEIN"/>
    <property type="match status" value="1"/>
</dbReference>
<keyword evidence="5" id="KW-0812">Transmembrane</keyword>
<evidence type="ECO:0000256" key="4">
    <source>
        <dbReference type="ARBA" id="ARBA00022764"/>
    </source>
</evidence>
<comment type="subcellular location">
    <subcellularLocation>
        <location evidence="1">Periplasm</location>
    </subcellularLocation>
</comment>
<name>A0ABZ2U7Z5_ASHYP</name>
<keyword evidence="7" id="KW-1185">Reference proteome</keyword>
<evidence type="ECO:0000256" key="5">
    <source>
        <dbReference type="SAM" id="Phobius"/>
    </source>
</evidence>
<proteinExistence type="predicted"/>
<reference evidence="6" key="1">
    <citation type="submission" date="2024-03" db="EMBL/GenBank/DDBJ databases">
        <title>The Complete Genome of 'Candidatus Phytoplasma fraxini' AshY1 from the Ash Yellows Group.</title>
        <authorList>
            <person name="Boehm J.W."/>
            <person name="Huettel B."/>
            <person name="Schneider B."/>
            <person name="Kube M."/>
        </authorList>
    </citation>
    <scope>NUCLEOTIDE SEQUENCE [LARGE SCALE GENOMIC DNA]</scope>
    <source>
        <strain evidence="6">AshY1</strain>
    </source>
</reference>
<dbReference type="Proteomes" id="UP001484199">
    <property type="component" value="Chromosome"/>
</dbReference>
<organism evidence="6 7">
    <name type="scientific">Ash yellows phytoplasma</name>
    <dbReference type="NCBI Taxonomy" id="35780"/>
    <lineage>
        <taxon>Bacteria</taxon>
        <taxon>Bacillati</taxon>
        <taxon>Mycoplasmatota</taxon>
        <taxon>Mollicutes</taxon>
        <taxon>Acholeplasmatales</taxon>
        <taxon>Acholeplasmataceae</taxon>
        <taxon>Candidatus Phytoplasma</taxon>
        <taxon>16SrVII (Ash yellows group)</taxon>
    </lineage>
</organism>
<evidence type="ECO:0000313" key="6">
    <source>
        <dbReference type="EMBL" id="WYY26414.1"/>
    </source>
</evidence>
<feature type="transmembrane region" description="Helical" evidence="5">
    <location>
        <begin position="7"/>
        <end position="25"/>
    </location>
</feature>
<evidence type="ECO:0000256" key="3">
    <source>
        <dbReference type="ARBA" id="ARBA00022729"/>
    </source>
</evidence>
<dbReference type="RefSeq" id="WP_341266818.1">
    <property type="nucleotide sequence ID" value="NZ_CP146843.1"/>
</dbReference>
<evidence type="ECO:0000256" key="2">
    <source>
        <dbReference type="ARBA" id="ARBA00022448"/>
    </source>
</evidence>
<evidence type="ECO:0000313" key="7">
    <source>
        <dbReference type="Proteomes" id="UP001484199"/>
    </source>
</evidence>
<protein>
    <submittedName>
        <fullName evidence="6">Spermidine/putrescine import ABC transporter substrate-binding protein (PotD)</fullName>
    </submittedName>
</protein>
<dbReference type="EMBL" id="CP146843">
    <property type="protein sequence ID" value="WYY26414.1"/>
    <property type="molecule type" value="Genomic_DNA"/>
</dbReference>
<evidence type="ECO:0000256" key="1">
    <source>
        <dbReference type="ARBA" id="ARBA00004418"/>
    </source>
</evidence>
<dbReference type="InterPro" id="IPR006059">
    <property type="entry name" value="SBP"/>
</dbReference>
<keyword evidence="2" id="KW-0813">Transport</keyword>
<keyword evidence="4" id="KW-0574">Periplasm</keyword>
<dbReference type="Pfam" id="PF13416">
    <property type="entry name" value="SBP_bac_8"/>
    <property type="match status" value="1"/>
</dbReference>
<keyword evidence="5" id="KW-1133">Transmembrane helix</keyword>
<dbReference type="PRINTS" id="PR00909">
    <property type="entry name" value="SPERMDNBNDNG"/>
</dbReference>